<proteinExistence type="inferred from homology"/>
<evidence type="ECO:0000256" key="5">
    <source>
        <dbReference type="HAMAP-Rule" id="MF_01326"/>
    </source>
</evidence>
<dbReference type="PROSITE" id="PS01108">
    <property type="entry name" value="RIBOSOMAL_L24"/>
    <property type="match status" value="1"/>
</dbReference>
<comment type="function">
    <text evidence="5">One of two assembly initiator proteins, it binds directly to the 5'-end of the 23S rRNA, where it nucleates assembly of the 50S subunit.</text>
</comment>
<dbReference type="InterPro" id="IPR008991">
    <property type="entry name" value="Translation_prot_SH3-like_sf"/>
</dbReference>
<accession>A0A1F8CMX9</accession>
<dbReference type="GO" id="GO:0003735">
    <property type="term" value="F:structural constituent of ribosome"/>
    <property type="evidence" value="ECO:0007669"/>
    <property type="project" value="InterPro"/>
</dbReference>
<comment type="function">
    <text evidence="5">One of the proteins that surrounds the polypeptide exit tunnel on the outside of the subunit.</text>
</comment>
<dbReference type="EMBL" id="MGHU01000034">
    <property type="protein sequence ID" value="OGM77068.1"/>
    <property type="molecule type" value="Genomic_DNA"/>
</dbReference>
<comment type="similarity">
    <text evidence="1 5">Belongs to the universal ribosomal protein uL24 family.</text>
</comment>
<dbReference type="Gene3D" id="2.30.30.30">
    <property type="match status" value="1"/>
</dbReference>
<evidence type="ECO:0000256" key="2">
    <source>
        <dbReference type="ARBA" id="ARBA00022980"/>
    </source>
</evidence>
<dbReference type="GO" id="GO:0006412">
    <property type="term" value="P:translation"/>
    <property type="evidence" value="ECO:0007669"/>
    <property type="project" value="UniProtKB-UniRule"/>
</dbReference>
<keyword evidence="5" id="KW-0694">RNA-binding</keyword>
<dbReference type="GO" id="GO:0019843">
    <property type="term" value="F:rRNA binding"/>
    <property type="evidence" value="ECO:0007669"/>
    <property type="project" value="UniProtKB-UniRule"/>
</dbReference>
<sequence>MQKIIKGDKIKVLSGKDKGREGVVEVFFAKEGKVLVTDVNVQKRHMKGSQGQKSGIYDLPKPLAVGKVAVICPNCKKATRVNFTKVGEKYVRKCQKCQRELDLKKTKK</sequence>
<comment type="caution">
    <text evidence="7">The sequence shown here is derived from an EMBL/GenBank/DDBJ whole genome shotgun (WGS) entry which is preliminary data.</text>
</comment>
<dbReference type="PANTHER" id="PTHR12903">
    <property type="entry name" value="MITOCHONDRIAL RIBOSOMAL PROTEIN L24"/>
    <property type="match status" value="1"/>
</dbReference>
<name>A0A1F8CMX9_9BACT</name>
<evidence type="ECO:0000313" key="8">
    <source>
        <dbReference type="Proteomes" id="UP000179241"/>
    </source>
</evidence>
<reference evidence="7 8" key="1">
    <citation type="journal article" date="2016" name="Nat. Commun.">
        <title>Thousands of microbial genomes shed light on interconnected biogeochemical processes in an aquifer system.</title>
        <authorList>
            <person name="Anantharaman K."/>
            <person name="Brown C.T."/>
            <person name="Hug L.A."/>
            <person name="Sharon I."/>
            <person name="Castelle C.J."/>
            <person name="Probst A.J."/>
            <person name="Thomas B.C."/>
            <person name="Singh A."/>
            <person name="Wilkins M.J."/>
            <person name="Karaoz U."/>
            <person name="Brodie E.L."/>
            <person name="Williams K.H."/>
            <person name="Hubbard S.S."/>
            <person name="Banfield J.F."/>
        </authorList>
    </citation>
    <scope>NUCLEOTIDE SEQUENCE [LARGE SCALE GENOMIC DNA]</scope>
</reference>
<dbReference type="InterPro" id="IPR014722">
    <property type="entry name" value="Rib_uL2_dom2"/>
</dbReference>
<comment type="subunit">
    <text evidence="5">Part of the 50S ribosomal subunit.</text>
</comment>
<keyword evidence="2 5" id="KW-0689">Ribosomal protein</keyword>
<dbReference type="GO" id="GO:0005840">
    <property type="term" value="C:ribosome"/>
    <property type="evidence" value="ECO:0007669"/>
    <property type="project" value="UniProtKB-KW"/>
</dbReference>
<dbReference type="InterPro" id="IPR005825">
    <property type="entry name" value="Ribosomal_uL24_CS"/>
</dbReference>
<dbReference type="HAMAP" id="MF_01326_B">
    <property type="entry name" value="Ribosomal_uL24_B"/>
    <property type="match status" value="1"/>
</dbReference>
<dbReference type="NCBIfam" id="TIGR01079">
    <property type="entry name" value="rplX_bact"/>
    <property type="match status" value="1"/>
</dbReference>
<protein>
    <recommendedName>
        <fullName evidence="4 5">Large ribosomal subunit protein uL24</fullName>
    </recommendedName>
</protein>
<organism evidence="7 8">
    <name type="scientific">Candidatus Woesebacteria bacterium RIFOXYA1_FULL_43_9</name>
    <dbReference type="NCBI Taxonomy" id="1802534"/>
    <lineage>
        <taxon>Bacteria</taxon>
        <taxon>Candidatus Woeseibacteriota</taxon>
    </lineage>
</organism>
<dbReference type="SUPFAM" id="SSF50104">
    <property type="entry name" value="Translation proteins SH3-like domain"/>
    <property type="match status" value="1"/>
</dbReference>
<dbReference type="Pfam" id="PF17136">
    <property type="entry name" value="ribosomal_L24"/>
    <property type="match status" value="1"/>
</dbReference>
<dbReference type="CDD" id="cd06089">
    <property type="entry name" value="KOW_RPL26"/>
    <property type="match status" value="1"/>
</dbReference>
<evidence type="ECO:0000256" key="1">
    <source>
        <dbReference type="ARBA" id="ARBA00010618"/>
    </source>
</evidence>
<dbReference type="GO" id="GO:1990904">
    <property type="term" value="C:ribonucleoprotein complex"/>
    <property type="evidence" value="ECO:0007669"/>
    <property type="project" value="UniProtKB-KW"/>
</dbReference>
<feature type="domain" description="Large ribosomal subunit protein uL24 C-terminal" evidence="6">
    <location>
        <begin position="39"/>
        <end position="100"/>
    </location>
</feature>
<evidence type="ECO:0000256" key="4">
    <source>
        <dbReference type="ARBA" id="ARBA00035206"/>
    </source>
</evidence>
<dbReference type="InterPro" id="IPR041988">
    <property type="entry name" value="Ribosomal_uL24_KOW"/>
</dbReference>
<keyword evidence="5" id="KW-0699">rRNA-binding</keyword>
<gene>
    <name evidence="5" type="primary">rplX</name>
    <name evidence="7" type="ORF">A2188_01100</name>
</gene>
<dbReference type="AlphaFoldDB" id="A0A1F8CMX9"/>
<dbReference type="InterPro" id="IPR003256">
    <property type="entry name" value="Ribosomal_uL24"/>
</dbReference>
<evidence type="ECO:0000313" key="7">
    <source>
        <dbReference type="EMBL" id="OGM77068.1"/>
    </source>
</evidence>
<dbReference type="Proteomes" id="UP000179241">
    <property type="component" value="Unassembled WGS sequence"/>
</dbReference>
<keyword evidence="3 5" id="KW-0687">Ribonucleoprotein</keyword>
<dbReference type="InterPro" id="IPR057264">
    <property type="entry name" value="Ribosomal_uL24_C"/>
</dbReference>
<evidence type="ECO:0000256" key="3">
    <source>
        <dbReference type="ARBA" id="ARBA00023274"/>
    </source>
</evidence>
<evidence type="ECO:0000259" key="6">
    <source>
        <dbReference type="Pfam" id="PF17136"/>
    </source>
</evidence>